<dbReference type="InterPro" id="IPR000620">
    <property type="entry name" value="EamA_dom"/>
</dbReference>
<keyword evidence="2" id="KW-1003">Cell membrane</keyword>
<dbReference type="STRING" id="1810504.PG2T_01995"/>
<dbReference type="EMBL" id="CP014671">
    <property type="protein sequence ID" value="ANX03077.1"/>
    <property type="molecule type" value="Genomic_DNA"/>
</dbReference>
<evidence type="ECO:0000256" key="2">
    <source>
        <dbReference type="ARBA" id="ARBA00022475"/>
    </source>
</evidence>
<sequence length="310" mass="33519">MTALRRALPYLWLNLACVFWAGNMVIGRALRDYLGPGLIVSVRGAMSLVVLAVLLRFLRRDDEPPLREDFWRLCFMAFSGVAGFQGVFYLGLRYTDAINAALMNAAGPLVALALAYLVLRAVVRPVQWVGALVSLAGIGVILSAGSLERLARLHFNGGDLLLLGSMVLWGAYSIAGRAVMRRRSVLSVTALTSALSLLMVAPWGLWEFATTEPRFTPWVWQALAFIAVFVGVGALLAWNTGVKAVGAAEAMAFMNMTPVYTVALSTLLLHEPMRTYQLAGAVLVVGGSLLAALGPQWLQRLRRAPATESS</sequence>
<feature type="domain" description="EamA" evidence="7">
    <location>
        <begin position="158"/>
        <end position="291"/>
    </location>
</feature>
<dbReference type="SUPFAM" id="SSF103481">
    <property type="entry name" value="Multidrug resistance efflux transporter EmrE"/>
    <property type="match status" value="2"/>
</dbReference>
<feature type="transmembrane region" description="Helical" evidence="6">
    <location>
        <begin position="38"/>
        <end position="58"/>
    </location>
</feature>
<dbReference type="InterPro" id="IPR037185">
    <property type="entry name" value="EmrE-like"/>
</dbReference>
<proteinExistence type="predicted"/>
<feature type="transmembrane region" description="Helical" evidence="6">
    <location>
        <begin position="153"/>
        <end position="172"/>
    </location>
</feature>
<dbReference type="GO" id="GO:0005886">
    <property type="term" value="C:plasma membrane"/>
    <property type="evidence" value="ECO:0007669"/>
    <property type="project" value="UniProtKB-SubCell"/>
</dbReference>
<feature type="transmembrane region" description="Helical" evidence="6">
    <location>
        <begin position="70"/>
        <end position="92"/>
    </location>
</feature>
<dbReference type="Proteomes" id="UP000092952">
    <property type="component" value="Chromosome"/>
</dbReference>
<dbReference type="Pfam" id="PF00892">
    <property type="entry name" value="EamA"/>
    <property type="match status" value="2"/>
</dbReference>
<feature type="transmembrane region" description="Helical" evidence="6">
    <location>
        <begin position="184"/>
        <end position="206"/>
    </location>
</feature>
<dbReference type="OrthoDB" id="4167046at2"/>
<feature type="transmembrane region" description="Helical" evidence="6">
    <location>
        <begin position="126"/>
        <end position="147"/>
    </location>
</feature>
<dbReference type="KEGG" id="gbi:PG2T_01995"/>
<evidence type="ECO:0000256" key="3">
    <source>
        <dbReference type="ARBA" id="ARBA00022692"/>
    </source>
</evidence>
<evidence type="ECO:0000256" key="5">
    <source>
        <dbReference type="ARBA" id="ARBA00023136"/>
    </source>
</evidence>
<evidence type="ECO:0000313" key="9">
    <source>
        <dbReference type="Proteomes" id="UP000092952"/>
    </source>
</evidence>
<accession>A0A1B1YQR8</accession>
<dbReference type="FunCoup" id="A0A1B1YQR8">
    <property type="interactions" value="36"/>
</dbReference>
<feature type="transmembrane region" description="Helical" evidence="6">
    <location>
        <begin position="250"/>
        <end position="269"/>
    </location>
</feature>
<dbReference type="InterPro" id="IPR051258">
    <property type="entry name" value="Diverse_Substrate_Transporter"/>
</dbReference>
<evidence type="ECO:0000259" key="7">
    <source>
        <dbReference type="Pfam" id="PF00892"/>
    </source>
</evidence>
<dbReference type="AlphaFoldDB" id="A0A1B1YQR8"/>
<keyword evidence="4 6" id="KW-1133">Transmembrane helix</keyword>
<dbReference type="InParanoid" id="A0A1B1YQR8"/>
<evidence type="ECO:0000256" key="1">
    <source>
        <dbReference type="ARBA" id="ARBA00004651"/>
    </source>
</evidence>
<feature type="transmembrane region" description="Helical" evidence="6">
    <location>
        <begin position="98"/>
        <end position="119"/>
    </location>
</feature>
<feature type="transmembrane region" description="Helical" evidence="6">
    <location>
        <begin position="218"/>
        <end position="238"/>
    </location>
</feature>
<dbReference type="PANTHER" id="PTHR42920">
    <property type="entry name" value="OS03G0707200 PROTEIN-RELATED"/>
    <property type="match status" value="1"/>
</dbReference>
<evidence type="ECO:0000256" key="4">
    <source>
        <dbReference type="ARBA" id="ARBA00022989"/>
    </source>
</evidence>
<keyword evidence="5 6" id="KW-0472">Membrane</keyword>
<reference evidence="9" key="1">
    <citation type="submission" date="2016-03" db="EMBL/GenBank/DDBJ databases">
        <title>Complete genome sequence of Solimmundus cernigliae, representing a novel lineage of polycyclic aromatic hydrocarbon degraders within the Gammaproteobacteria.</title>
        <authorList>
            <person name="Singleton D.R."/>
            <person name="Dickey A.N."/>
            <person name="Scholl E.H."/>
            <person name="Wright F.A."/>
            <person name="Aitken M.D."/>
        </authorList>
    </citation>
    <scope>NUCLEOTIDE SEQUENCE [LARGE SCALE GENOMIC DNA]</scope>
    <source>
        <strain evidence="9">TR3.2</strain>
    </source>
</reference>
<keyword evidence="9" id="KW-1185">Reference proteome</keyword>
<name>A0A1B1YQR8_9GAMM</name>
<evidence type="ECO:0000256" key="6">
    <source>
        <dbReference type="SAM" id="Phobius"/>
    </source>
</evidence>
<evidence type="ECO:0000313" key="8">
    <source>
        <dbReference type="EMBL" id="ANX03077.1"/>
    </source>
</evidence>
<dbReference type="RefSeq" id="WP_068802588.1">
    <property type="nucleotide sequence ID" value="NZ_CP014671.1"/>
</dbReference>
<dbReference type="PANTHER" id="PTHR42920:SF15">
    <property type="entry name" value="MEMBRANE PROTEIN"/>
    <property type="match status" value="1"/>
</dbReference>
<feature type="domain" description="EamA" evidence="7">
    <location>
        <begin position="10"/>
        <end position="142"/>
    </location>
</feature>
<gene>
    <name evidence="8" type="ORF">PG2T_01995</name>
</gene>
<protein>
    <recommendedName>
        <fullName evidence="7">EamA domain-containing protein</fullName>
    </recommendedName>
</protein>
<feature type="transmembrane region" description="Helical" evidence="6">
    <location>
        <begin position="275"/>
        <end position="293"/>
    </location>
</feature>
<feature type="transmembrane region" description="Helical" evidence="6">
    <location>
        <begin position="7"/>
        <end position="26"/>
    </location>
</feature>
<keyword evidence="3 6" id="KW-0812">Transmembrane</keyword>
<organism evidence="8 9">
    <name type="scientific">Immundisolibacter cernigliae</name>
    <dbReference type="NCBI Taxonomy" id="1810504"/>
    <lineage>
        <taxon>Bacteria</taxon>
        <taxon>Pseudomonadati</taxon>
        <taxon>Pseudomonadota</taxon>
        <taxon>Gammaproteobacteria</taxon>
        <taxon>Immundisolibacterales</taxon>
        <taxon>Immundisolibacteraceae</taxon>
        <taxon>Immundisolibacter</taxon>
    </lineage>
</organism>
<comment type="subcellular location">
    <subcellularLocation>
        <location evidence="1">Cell membrane</location>
        <topology evidence="1">Multi-pass membrane protein</topology>
    </subcellularLocation>
</comment>